<evidence type="ECO:0000313" key="2">
    <source>
        <dbReference type="EMBL" id="STW78721.1"/>
    </source>
</evidence>
<protein>
    <submittedName>
        <fullName evidence="2">Uncharacterized protein</fullName>
    </submittedName>
</protein>
<reference evidence="2 3" key="1">
    <citation type="submission" date="2018-06" db="EMBL/GenBank/DDBJ databases">
        <authorList>
            <consortium name="Pathogen Informatics"/>
            <person name="Doyle S."/>
        </authorList>
    </citation>
    <scope>NUCLEOTIDE SEQUENCE [LARGE SCALE GENOMIC DNA]</scope>
    <source>
        <strain evidence="2 3">NCTC11685</strain>
    </source>
</reference>
<gene>
    <name evidence="2" type="ORF">NCTC11685_06034</name>
</gene>
<evidence type="ECO:0000313" key="3">
    <source>
        <dbReference type="Proteomes" id="UP000254863"/>
    </source>
</evidence>
<feature type="region of interest" description="Disordered" evidence="1">
    <location>
        <begin position="1"/>
        <end position="22"/>
    </location>
</feature>
<dbReference type="AlphaFoldDB" id="A0A7H4PJZ8"/>
<accession>A0A7H4PJZ8</accession>
<dbReference type="Proteomes" id="UP000254863">
    <property type="component" value="Unassembled WGS sequence"/>
</dbReference>
<dbReference type="EMBL" id="UGMS01000003">
    <property type="protein sequence ID" value="STW78721.1"/>
    <property type="molecule type" value="Genomic_DNA"/>
</dbReference>
<feature type="compositionally biased region" description="Polar residues" evidence="1">
    <location>
        <begin position="1"/>
        <end position="14"/>
    </location>
</feature>
<sequence>MLPSVASCQKNIGDQGNKAPDDKYPTQLANIPAQIAHNTGYAAVKTKRSKITGIADRASPCCSGSVSKFTW</sequence>
<evidence type="ECO:0000256" key="1">
    <source>
        <dbReference type="SAM" id="MobiDB-lite"/>
    </source>
</evidence>
<proteinExistence type="predicted"/>
<organism evidence="2 3">
    <name type="scientific">Klebsiella michiganensis</name>
    <dbReference type="NCBI Taxonomy" id="1134687"/>
    <lineage>
        <taxon>Bacteria</taxon>
        <taxon>Pseudomonadati</taxon>
        <taxon>Pseudomonadota</taxon>
        <taxon>Gammaproteobacteria</taxon>
        <taxon>Enterobacterales</taxon>
        <taxon>Enterobacteriaceae</taxon>
        <taxon>Klebsiella/Raoultella group</taxon>
        <taxon>Klebsiella</taxon>
    </lineage>
</organism>
<name>A0A7H4PJZ8_9ENTR</name>
<comment type="caution">
    <text evidence="2">The sequence shown here is derived from an EMBL/GenBank/DDBJ whole genome shotgun (WGS) entry which is preliminary data.</text>
</comment>